<dbReference type="AlphaFoldDB" id="A0A2D4FLK8"/>
<evidence type="ECO:0000313" key="2">
    <source>
        <dbReference type="EMBL" id="LAA48395.1"/>
    </source>
</evidence>
<feature type="region of interest" description="Disordered" evidence="1">
    <location>
        <begin position="85"/>
        <end position="104"/>
    </location>
</feature>
<accession>A0A2D4FLK8</accession>
<dbReference type="EMBL" id="IACJ01076435">
    <property type="protein sequence ID" value="LAA48395.1"/>
    <property type="molecule type" value="Transcribed_RNA"/>
</dbReference>
<name>A0A2D4FLK8_MICCO</name>
<reference evidence="2" key="2">
    <citation type="submission" date="2017-11" db="EMBL/GenBank/DDBJ databases">
        <title>Coralsnake Venomics: Analyses of Venom Gland Transcriptomes and Proteomes of Six Brazilian Taxa.</title>
        <authorList>
            <person name="Aird S.D."/>
            <person name="Jorge da Silva N."/>
            <person name="Qiu L."/>
            <person name="Villar-Briones A."/>
            <person name="Aparecida-Saddi V."/>
            <person name="Campos-Telles M.P."/>
            <person name="Grau M."/>
            <person name="Mikheyev A.S."/>
        </authorList>
    </citation>
    <scope>NUCLEOTIDE SEQUENCE</scope>
    <source>
        <tissue evidence="2">Venom_gland</tissue>
    </source>
</reference>
<organism evidence="2">
    <name type="scientific">Micrurus corallinus</name>
    <name type="common">Brazilian coral snake</name>
    <dbReference type="NCBI Taxonomy" id="54390"/>
    <lineage>
        <taxon>Eukaryota</taxon>
        <taxon>Metazoa</taxon>
        <taxon>Chordata</taxon>
        <taxon>Craniata</taxon>
        <taxon>Vertebrata</taxon>
        <taxon>Euteleostomi</taxon>
        <taxon>Lepidosauria</taxon>
        <taxon>Squamata</taxon>
        <taxon>Bifurcata</taxon>
        <taxon>Unidentata</taxon>
        <taxon>Episquamata</taxon>
        <taxon>Toxicofera</taxon>
        <taxon>Serpentes</taxon>
        <taxon>Colubroidea</taxon>
        <taxon>Elapidae</taxon>
        <taxon>Elapinae</taxon>
        <taxon>Micrurus</taxon>
    </lineage>
</organism>
<dbReference type="EMBL" id="IACJ01076436">
    <property type="protein sequence ID" value="LAA48396.1"/>
    <property type="molecule type" value="Transcribed_RNA"/>
</dbReference>
<protein>
    <submittedName>
        <fullName evidence="2">Uncharacterized protein</fullName>
    </submittedName>
</protein>
<proteinExistence type="predicted"/>
<evidence type="ECO:0000256" key="1">
    <source>
        <dbReference type="SAM" id="MobiDB-lite"/>
    </source>
</evidence>
<reference evidence="2" key="1">
    <citation type="submission" date="2017-07" db="EMBL/GenBank/DDBJ databases">
        <authorList>
            <person name="Mikheyev A."/>
            <person name="Grau M."/>
        </authorList>
    </citation>
    <scope>NUCLEOTIDE SEQUENCE</scope>
    <source>
        <tissue evidence="2">Venom_gland</tissue>
    </source>
</reference>
<sequence length="104" mass="11378">MEVASNPALPLCVAPSVSCTFETHSCHLLIYVSGLSYSGFQRPDFSKVRKESPATIQCKVLSFARQGEKNVQPPSKSVRSKCFAPRPTFRRGAGPPTFHSTHTP</sequence>